<keyword evidence="4" id="KW-1185">Reference proteome</keyword>
<dbReference type="Proteomes" id="UP000014073">
    <property type="component" value="Unassembled WGS sequence"/>
</dbReference>
<dbReference type="STRING" id="547042.BACCOPRO_01365"/>
<feature type="transmembrane region" description="Helical" evidence="2">
    <location>
        <begin position="132"/>
        <end position="153"/>
    </location>
</feature>
<keyword evidence="2" id="KW-1133">Transmembrane helix</keyword>
<evidence type="ECO:0000313" key="3">
    <source>
        <dbReference type="EMBL" id="EEF75871.1"/>
    </source>
</evidence>
<evidence type="ECO:0000256" key="2">
    <source>
        <dbReference type="SAM" id="Phobius"/>
    </source>
</evidence>
<organism evidence="3 4">
    <name type="scientific">Phocaeicola coprophilus DSM 18228 = JCM 13818</name>
    <dbReference type="NCBI Taxonomy" id="547042"/>
    <lineage>
        <taxon>Bacteria</taxon>
        <taxon>Pseudomonadati</taxon>
        <taxon>Bacteroidota</taxon>
        <taxon>Bacteroidia</taxon>
        <taxon>Bacteroidales</taxon>
        <taxon>Bacteroidaceae</taxon>
        <taxon>Phocaeicola</taxon>
    </lineage>
</organism>
<name>S0FBK4_9BACT</name>
<comment type="caution">
    <text evidence="3">The sequence shown here is derived from an EMBL/GenBank/DDBJ whole genome shotgun (WGS) entry which is preliminary data.</text>
</comment>
<sequence length="270" mass="30345">MQKSLKISNFKEKLAAFSMKTTDSKDLAKVNQILPIMQEYFGKSMNLARIKLMAYMLHALCVVQTVSLHKLASAMPTSVERDSNLRRIQRFIANYALNLDLVAMMIFSLLPVKNGLVLSMDRTNWKFGEFNINILTLGITYKGVAFPLLFSLLNKRGNSNWEERKDIMERFIRLFGHDCIDCLVADRESSARSGLDGLTTTGFDTISVFGRILGLSSPPQEKESERGGSSIPLKSDRRNSTTSSFCIKGSMSILQEVESKTLTGYPNFRS</sequence>
<feature type="region of interest" description="Disordered" evidence="1">
    <location>
        <begin position="215"/>
        <end position="243"/>
    </location>
</feature>
<evidence type="ECO:0000256" key="1">
    <source>
        <dbReference type="SAM" id="MobiDB-lite"/>
    </source>
</evidence>
<protein>
    <recommendedName>
        <fullName evidence="5">Transposase IS4-like domain-containing protein</fullName>
    </recommendedName>
</protein>
<proteinExistence type="predicted"/>
<gene>
    <name evidence="3" type="ORF">BACCOPRO_01365</name>
</gene>
<reference evidence="3 4" key="1">
    <citation type="submission" date="2008-12" db="EMBL/GenBank/DDBJ databases">
        <authorList>
            <person name="Fulton L."/>
            <person name="Clifton S."/>
            <person name="Fulton B."/>
            <person name="Xu J."/>
            <person name="Minx P."/>
            <person name="Pepin K.H."/>
            <person name="Johnson M."/>
            <person name="Bhonagiri V."/>
            <person name="Nash W.E."/>
            <person name="Mardis E.R."/>
            <person name="Wilson R.K."/>
        </authorList>
    </citation>
    <scope>NUCLEOTIDE SEQUENCE [LARGE SCALE GENOMIC DNA]</scope>
    <source>
        <strain evidence="3 4">DSM 18228</strain>
    </source>
</reference>
<evidence type="ECO:0008006" key="5">
    <source>
        <dbReference type="Google" id="ProtNLM"/>
    </source>
</evidence>
<keyword evidence="2" id="KW-0812">Transmembrane</keyword>
<keyword evidence="2" id="KW-0472">Membrane</keyword>
<feature type="transmembrane region" description="Helical" evidence="2">
    <location>
        <begin position="92"/>
        <end position="112"/>
    </location>
</feature>
<dbReference type="HOGENOM" id="CLU_1029173_0_0_10"/>
<accession>S0FBK4</accession>
<dbReference type="eggNOG" id="COG3385">
    <property type="taxonomic scope" value="Bacteria"/>
</dbReference>
<dbReference type="AlphaFoldDB" id="S0FBK4"/>
<dbReference type="EMBL" id="ACBW01000099">
    <property type="protein sequence ID" value="EEF75871.1"/>
    <property type="molecule type" value="Genomic_DNA"/>
</dbReference>
<evidence type="ECO:0000313" key="4">
    <source>
        <dbReference type="Proteomes" id="UP000014073"/>
    </source>
</evidence>